<dbReference type="Proteomes" id="UP000235786">
    <property type="component" value="Unassembled WGS sequence"/>
</dbReference>
<dbReference type="Pfam" id="PF11710">
    <property type="entry name" value="Git3"/>
    <property type="match status" value="1"/>
</dbReference>
<feature type="domain" description="G-protein coupled receptors family 2 profile 2" evidence="6">
    <location>
        <begin position="16"/>
        <end position="192"/>
    </location>
</feature>
<accession>A0A2J6RMP2</accession>
<feature type="transmembrane region" description="Helical" evidence="5">
    <location>
        <begin position="51"/>
        <end position="68"/>
    </location>
</feature>
<feature type="transmembrane region" description="Helical" evidence="5">
    <location>
        <begin position="132"/>
        <end position="156"/>
    </location>
</feature>
<name>A0A2J6RMP2_HYAVF</name>
<dbReference type="GO" id="GO:0007166">
    <property type="term" value="P:cell surface receptor signaling pathway"/>
    <property type="evidence" value="ECO:0007669"/>
    <property type="project" value="InterPro"/>
</dbReference>
<gene>
    <name evidence="7" type="ORF">L207DRAFT_634295</name>
</gene>
<dbReference type="GO" id="GO:0004930">
    <property type="term" value="F:G protein-coupled receptor activity"/>
    <property type="evidence" value="ECO:0007669"/>
    <property type="project" value="TreeGrafter"/>
</dbReference>
<dbReference type="InterPro" id="IPR022343">
    <property type="entry name" value="GCR1-cAMP_receptor"/>
</dbReference>
<comment type="subcellular location">
    <subcellularLocation>
        <location evidence="1">Membrane</location>
        <topology evidence="1">Multi-pass membrane protein</topology>
    </subcellularLocation>
</comment>
<dbReference type="InterPro" id="IPR023041">
    <property type="entry name" value="Glucose_rcpt_Git3-like_N"/>
</dbReference>
<keyword evidence="3 5" id="KW-1133">Transmembrane helix</keyword>
<feature type="transmembrane region" description="Helical" evidence="5">
    <location>
        <begin position="104"/>
        <end position="120"/>
    </location>
</feature>
<evidence type="ECO:0000256" key="4">
    <source>
        <dbReference type="ARBA" id="ARBA00023136"/>
    </source>
</evidence>
<keyword evidence="8" id="KW-1185">Reference proteome</keyword>
<evidence type="ECO:0000313" key="7">
    <source>
        <dbReference type="EMBL" id="PMD39780.1"/>
    </source>
</evidence>
<feature type="transmembrane region" description="Helical" evidence="5">
    <location>
        <begin position="176"/>
        <end position="196"/>
    </location>
</feature>
<dbReference type="GO" id="GO:0007189">
    <property type="term" value="P:adenylate cyclase-activating G protein-coupled receptor signaling pathway"/>
    <property type="evidence" value="ECO:0007669"/>
    <property type="project" value="TreeGrafter"/>
</dbReference>
<dbReference type="SUPFAM" id="SSF81321">
    <property type="entry name" value="Family A G protein-coupled receptor-like"/>
    <property type="match status" value="1"/>
</dbReference>
<keyword evidence="2 5" id="KW-0812">Transmembrane</keyword>
<evidence type="ECO:0000256" key="3">
    <source>
        <dbReference type="ARBA" id="ARBA00022989"/>
    </source>
</evidence>
<evidence type="ECO:0000256" key="2">
    <source>
        <dbReference type="ARBA" id="ARBA00022692"/>
    </source>
</evidence>
<dbReference type="AlphaFoldDB" id="A0A2J6RMP2"/>
<dbReference type="PROSITE" id="PS50261">
    <property type="entry name" value="G_PROTEIN_RECEP_F2_4"/>
    <property type="match status" value="1"/>
</dbReference>
<dbReference type="Gene3D" id="1.20.1070.10">
    <property type="entry name" value="Rhodopsin 7-helix transmembrane proteins"/>
    <property type="match status" value="1"/>
</dbReference>
<dbReference type="GO" id="GO:0005886">
    <property type="term" value="C:plasma membrane"/>
    <property type="evidence" value="ECO:0007669"/>
    <property type="project" value="TreeGrafter"/>
</dbReference>
<dbReference type="OrthoDB" id="100006at2759"/>
<dbReference type="PANTHER" id="PTHR23112">
    <property type="entry name" value="G PROTEIN-COUPLED RECEPTOR 157-RELATED"/>
    <property type="match status" value="1"/>
</dbReference>
<dbReference type="EMBL" id="KZ613946">
    <property type="protein sequence ID" value="PMD39780.1"/>
    <property type="molecule type" value="Genomic_DNA"/>
</dbReference>
<dbReference type="STRING" id="1149755.A0A2J6RMP2"/>
<reference evidence="7 8" key="1">
    <citation type="submission" date="2016-04" db="EMBL/GenBank/DDBJ databases">
        <title>A degradative enzymes factory behind the ericoid mycorrhizal symbiosis.</title>
        <authorList>
            <consortium name="DOE Joint Genome Institute"/>
            <person name="Martino E."/>
            <person name="Morin E."/>
            <person name="Grelet G."/>
            <person name="Kuo A."/>
            <person name="Kohler A."/>
            <person name="Daghino S."/>
            <person name="Barry K."/>
            <person name="Choi C."/>
            <person name="Cichocki N."/>
            <person name="Clum A."/>
            <person name="Copeland A."/>
            <person name="Hainaut M."/>
            <person name="Haridas S."/>
            <person name="Labutti K."/>
            <person name="Lindquist E."/>
            <person name="Lipzen A."/>
            <person name="Khouja H.-R."/>
            <person name="Murat C."/>
            <person name="Ohm R."/>
            <person name="Olson A."/>
            <person name="Spatafora J."/>
            <person name="Veneault-Fourrey C."/>
            <person name="Henrissat B."/>
            <person name="Grigoriev I."/>
            <person name="Martin F."/>
            <person name="Perotto S."/>
        </authorList>
    </citation>
    <scope>NUCLEOTIDE SEQUENCE [LARGE SCALE GENOMIC DNA]</scope>
    <source>
        <strain evidence="7 8">F</strain>
    </source>
</reference>
<evidence type="ECO:0000313" key="8">
    <source>
        <dbReference type="Proteomes" id="UP000235786"/>
    </source>
</evidence>
<dbReference type="InterPro" id="IPR017981">
    <property type="entry name" value="GPCR_2-like_7TM"/>
</dbReference>
<protein>
    <recommendedName>
        <fullName evidence="6">G-protein coupled receptors family 2 profile 2 domain-containing protein</fullName>
    </recommendedName>
</protein>
<dbReference type="PRINTS" id="PR02001">
    <property type="entry name" value="GCR1CAMPR"/>
</dbReference>
<evidence type="ECO:0000256" key="1">
    <source>
        <dbReference type="ARBA" id="ARBA00004141"/>
    </source>
</evidence>
<sequence>MAALSAPVSPKDIHILSCVILTVSIVSALGAGWIILSFLLFKSLRSFRHQLILGLAISDFWMAINFLSSSAMNLAGHNIGKPSQKTFCSFNGFNIQVFVVQTDYWVLSFAVCTYFILASHKDQSSWIQDHRVVVWCVPWFLSACWAAIGLAVVGYGDIGAWCWFTSDKVRILVNFVPRWIIIFILLGLYIRLYFIIHKAHNRFMSFDDEAVGSLQTGSSALNMSSSFDGDCDRRGQPIPRHTRIGRASPVLKRISYQMMAYPLAYMFIWTIPTAIRIYQATTGKAAPFGIATVDKSCIVVQGFADSLVYGFNENTWKMWRGLFIRDRNNNQGRSESMAPLWYR</sequence>
<dbReference type="InterPro" id="IPR022596">
    <property type="entry name" value="GPR1/2/3_C"/>
</dbReference>
<feature type="transmembrane region" description="Helical" evidence="5">
    <location>
        <begin position="13"/>
        <end position="39"/>
    </location>
</feature>
<proteinExistence type="predicted"/>
<evidence type="ECO:0000256" key="5">
    <source>
        <dbReference type="SAM" id="Phobius"/>
    </source>
</evidence>
<dbReference type="Pfam" id="PF11970">
    <property type="entry name" value="GPR_Gpa2_C"/>
    <property type="match status" value="1"/>
</dbReference>
<keyword evidence="4 5" id="KW-0472">Membrane</keyword>
<organism evidence="7 8">
    <name type="scientific">Hyaloscypha variabilis (strain UAMH 11265 / GT02V1 / F)</name>
    <name type="common">Meliniomyces variabilis</name>
    <dbReference type="NCBI Taxonomy" id="1149755"/>
    <lineage>
        <taxon>Eukaryota</taxon>
        <taxon>Fungi</taxon>
        <taxon>Dikarya</taxon>
        <taxon>Ascomycota</taxon>
        <taxon>Pezizomycotina</taxon>
        <taxon>Leotiomycetes</taxon>
        <taxon>Helotiales</taxon>
        <taxon>Hyaloscyphaceae</taxon>
        <taxon>Hyaloscypha</taxon>
        <taxon>Hyaloscypha variabilis</taxon>
    </lineage>
</organism>
<dbReference type="PANTHER" id="PTHR23112:SF0">
    <property type="entry name" value="TRANSMEMBRANE PROTEIN 116"/>
    <property type="match status" value="1"/>
</dbReference>
<evidence type="ECO:0000259" key="6">
    <source>
        <dbReference type="PROSITE" id="PS50261"/>
    </source>
</evidence>